<dbReference type="NCBIfam" id="TIGR02727">
    <property type="entry name" value="MTHFS_bact"/>
    <property type="match status" value="1"/>
</dbReference>
<reference evidence="6 7" key="1">
    <citation type="journal article" date="2015" name="Genome Announc.">
        <title>Expanding the biotechnology potential of lactobacilli through comparative genomics of 213 strains and associated genera.</title>
        <authorList>
            <person name="Sun Z."/>
            <person name="Harris H.M."/>
            <person name="McCann A."/>
            <person name="Guo C."/>
            <person name="Argimon S."/>
            <person name="Zhang W."/>
            <person name="Yang X."/>
            <person name="Jeffery I.B."/>
            <person name="Cooney J.C."/>
            <person name="Kagawa T.F."/>
            <person name="Liu W."/>
            <person name="Song Y."/>
            <person name="Salvetti E."/>
            <person name="Wrobel A."/>
            <person name="Rasinkangas P."/>
            <person name="Parkhill J."/>
            <person name="Rea M.C."/>
            <person name="O'Sullivan O."/>
            <person name="Ritari J."/>
            <person name="Douillard F.P."/>
            <person name="Paul Ross R."/>
            <person name="Yang R."/>
            <person name="Briner A.E."/>
            <person name="Felis G.E."/>
            <person name="de Vos W.M."/>
            <person name="Barrangou R."/>
            <person name="Klaenhammer T.R."/>
            <person name="Caufield P.W."/>
            <person name="Cui Y."/>
            <person name="Zhang H."/>
            <person name="O'Toole P.W."/>
        </authorList>
    </citation>
    <scope>NUCLEOTIDE SEQUENCE [LARGE SCALE GENOMIC DNA]</scope>
    <source>
        <strain evidence="6 7">DSM 22301</strain>
    </source>
</reference>
<dbReference type="PIRSF" id="PIRSF006806">
    <property type="entry name" value="FTHF_cligase"/>
    <property type="match status" value="1"/>
</dbReference>
<dbReference type="AlphaFoldDB" id="A0A0R2K7N3"/>
<evidence type="ECO:0000313" key="6">
    <source>
        <dbReference type="EMBL" id="KRN82487.1"/>
    </source>
</evidence>
<dbReference type="InterPro" id="IPR037171">
    <property type="entry name" value="NagB/RpiA_transferase-like"/>
</dbReference>
<keyword evidence="5" id="KW-0479">Metal-binding</keyword>
<feature type="binding site" evidence="4">
    <location>
        <begin position="7"/>
        <end position="11"/>
    </location>
    <ligand>
        <name>ATP</name>
        <dbReference type="ChEBI" id="CHEBI:30616"/>
    </ligand>
</feature>
<keyword evidence="5" id="KW-0460">Magnesium</keyword>
<dbReference type="Proteomes" id="UP000051749">
    <property type="component" value="Unassembled WGS sequence"/>
</dbReference>
<proteinExistence type="inferred from homology"/>
<evidence type="ECO:0000256" key="4">
    <source>
        <dbReference type="PIRSR" id="PIRSR006806-1"/>
    </source>
</evidence>
<evidence type="ECO:0000313" key="7">
    <source>
        <dbReference type="Proteomes" id="UP000051749"/>
    </source>
</evidence>
<keyword evidence="2 4" id="KW-0547">Nucleotide-binding</keyword>
<comment type="caution">
    <text evidence="6">The sequence shown here is derived from an EMBL/GenBank/DDBJ whole genome shotgun (WGS) entry which is preliminary data.</text>
</comment>
<keyword evidence="3 4" id="KW-0067">ATP-binding</keyword>
<protein>
    <recommendedName>
        <fullName evidence="5">5-formyltetrahydrofolate cyclo-ligase</fullName>
        <ecNumber evidence="5">6.3.3.2</ecNumber>
    </recommendedName>
</protein>
<dbReference type="GO" id="GO:0009396">
    <property type="term" value="P:folic acid-containing compound biosynthetic process"/>
    <property type="evidence" value="ECO:0007669"/>
    <property type="project" value="TreeGrafter"/>
</dbReference>
<dbReference type="Gene3D" id="3.40.50.10420">
    <property type="entry name" value="NagB/RpiA/CoA transferase-like"/>
    <property type="match status" value="1"/>
</dbReference>
<comment type="similarity">
    <text evidence="1 5">Belongs to the 5-formyltetrahydrofolate cyclo-ligase family.</text>
</comment>
<comment type="cofactor">
    <cofactor evidence="5">
        <name>Mg(2+)</name>
        <dbReference type="ChEBI" id="CHEBI:18420"/>
    </cofactor>
</comment>
<evidence type="ECO:0000256" key="2">
    <source>
        <dbReference type="ARBA" id="ARBA00022741"/>
    </source>
</evidence>
<dbReference type="GO" id="GO:0046872">
    <property type="term" value="F:metal ion binding"/>
    <property type="evidence" value="ECO:0007669"/>
    <property type="project" value="UniProtKB-KW"/>
</dbReference>
<name>A0A0R2K7N3_9LACO</name>
<dbReference type="GO" id="GO:0030272">
    <property type="term" value="F:5-formyltetrahydrofolate cyclo-ligase activity"/>
    <property type="evidence" value="ECO:0007669"/>
    <property type="project" value="UniProtKB-EC"/>
</dbReference>
<dbReference type="GO" id="GO:0035999">
    <property type="term" value="P:tetrahydrofolate interconversion"/>
    <property type="evidence" value="ECO:0007669"/>
    <property type="project" value="TreeGrafter"/>
</dbReference>
<feature type="binding site" evidence="4">
    <location>
        <position position="58"/>
    </location>
    <ligand>
        <name>substrate</name>
    </ligand>
</feature>
<dbReference type="SUPFAM" id="SSF100950">
    <property type="entry name" value="NagB/RpiA/CoA transferase-like"/>
    <property type="match status" value="1"/>
</dbReference>
<feature type="binding site" evidence="4">
    <location>
        <begin position="135"/>
        <end position="143"/>
    </location>
    <ligand>
        <name>ATP</name>
        <dbReference type="ChEBI" id="CHEBI:30616"/>
    </ligand>
</feature>
<dbReference type="STRING" id="319653.SAMN04487973_10220"/>
<evidence type="ECO:0000256" key="3">
    <source>
        <dbReference type="ARBA" id="ARBA00022840"/>
    </source>
</evidence>
<dbReference type="EMBL" id="JQBY01000010">
    <property type="protein sequence ID" value="KRN82487.1"/>
    <property type="molecule type" value="Genomic_DNA"/>
</dbReference>
<dbReference type="GO" id="GO:0005524">
    <property type="term" value="F:ATP binding"/>
    <property type="evidence" value="ECO:0007669"/>
    <property type="project" value="UniProtKB-KW"/>
</dbReference>
<dbReference type="PANTHER" id="PTHR23407">
    <property type="entry name" value="ATPASE INHIBITOR/5-FORMYLTETRAHYDROFOLATE CYCLO-LIGASE"/>
    <property type="match status" value="1"/>
</dbReference>
<organism evidence="6 7">
    <name type="scientific">Pediococcus ethanolidurans</name>
    <dbReference type="NCBI Taxonomy" id="319653"/>
    <lineage>
        <taxon>Bacteria</taxon>
        <taxon>Bacillati</taxon>
        <taxon>Bacillota</taxon>
        <taxon>Bacilli</taxon>
        <taxon>Lactobacillales</taxon>
        <taxon>Lactobacillaceae</taxon>
        <taxon>Pediococcus</taxon>
    </lineage>
</organism>
<dbReference type="PANTHER" id="PTHR23407:SF1">
    <property type="entry name" value="5-FORMYLTETRAHYDROFOLATE CYCLO-LIGASE"/>
    <property type="match status" value="1"/>
</dbReference>
<feature type="binding site" evidence="4">
    <location>
        <position position="53"/>
    </location>
    <ligand>
        <name>substrate</name>
    </ligand>
</feature>
<comment type="catalytic activity">
    <reaction evidence="5">
        <text>(6S)-5-formyl-5,6,7,8-tetrahydrofolate + ATP = (6R)-5,10-methenyltetrahydrofolate + ADP + phosphate</text>
        <dbReference type="Rhea" id="RHEA:10488"/>
        <dbReference type="ChEBI" id="CHEBI:30616"/>
        <dbReference type="ChEBI" id="CHEBI:43474"/>
        <dbReference type="ChEBI" id="CHEBI:57455"/>
        <dbReference type="ChEBI" id="CHEBI:57457"/>
        <dbReference type="ChEBI" id="CHEBI:456216"/>
        <dbReference type="EC" id="6.3.3.2"/>
    </reaction>
</comment>
<keyword evidence="6" id="KW-0436">Ligase</keyword>
<sequence length="187" mass="21208">MPMQPEKKKQRSVQLAKLQQLDPTQKQRESLSIYKQLFASPEWQNATVIATTMSGDIELNTLPIIQQAGLENKTIVIPKTLPKWQMNFQIFDQNTKLVKSKFNVLEPENGKEVEKQQINLILVPGLGFAQAGNFRLGFGGGYYDRFLSDYTGKTVSLVLSVQFFEQPVWPVEAHDIPIQSLIKSEAK</sequence>
<evidence type="ECO:0000256" key="1">
    <source>
        <dbReference type="ARBA" id="ARBA00010638"/>
    </source>
</evidence>
<accession>A0A0R2K7N3</accession>
<dbReference type="InterPro" id="IPR002698">
    <property type="entry name" value="FTHF_cligase"/>
</dbReference>
<dbReference type="Pfam" id="PF01812">
    <property type="entry name" value="5-FTHF_cyc-lig"/>
    <property type="match status" value="1"/>
</dbReference>
<gene>
    <name evidence="6" type="ORF">IV87_GL000244</name>
</gene>
<dbReference type="EC" id="6.3.3.2" evidence="5"/>
<dbReference type="InterPro" id="IPR024185">
    <property type="entry name" value="FTHF_cligase-like_sf"/>
</dbReference>
<dbReference type="PATRIC" id="fig|319653.3.peg.250"/>
<evidence type="ECO:0000256" key="5">
    <source>
        <dbReference type="RuleBase" id="RU361279"/>
    </source>
</evidence>